<dbReference type="EMBL" id="AM920431">
    <property type="protein sequence ID" value="CAP93615.1"/>
    <property type="molecule type" value="Genomic_DNA"/>
</dbReference>
<evidence type="ECO:0000313" key="5">
    <source>
        <dbReference type="EMBL" id="CAP93615.1"/>
    </source>
</evidence>
<sequence length="1328" mass="150700">MQIGYSPGDIYTCIRLANDLRKRFKYAPSQYRIISDEVETLSNMFQSITAEHHGHHLSEQQRGTLSDITKRCQLLLGEIRKKLDYYAEFDGSKNFRGAVQLFWKRFLWDEKEVTEFREQISQRVKDLTLLLAHLNWYVPWRGLCWIVLTIARQGIQDTKDLTISNRKGVEQIVQHVNEKDRFDLMKWLSPINSAAKQADTLKLRHKGTGRWFLETNEFSNWFNQAQNQRERRTLFCQGAPGTGKTLMISTVIDELRRRIRNDSTIQLAYFYFNYRAEFTIEEILANLLKQLIQDAMIPYRLKSLYESHRKHETHLTLEEILELLESTISESSKVFIVIDALDECQLPHIHQQELLTRISGFQDIHNLGFLATSRDNPDISDMFPNCPRLRIEAKDTDIKAFLETSLNHFRCVKESPDLREEIVAAIINTADGMFLLASLQLGSLEKLSPDEVRAQLNNLPPGLDEAYSETMERIKSQSHENVRKAKQVLLWIACATRPLSPHEVQHGIAVNVGESKLGKGKLTNIDDLVSLCAGLVRVDEQTDVIGLAHYTAQKYLEDKRERYFPDAHSQIAHKCLAYLYLDSFQTEPSESRCEYLARQKQYPLYAYSAENWGYHARQAYASVEEVVKIFLHNHLALKNSLQVLRGDRLFPIYKNTILSKFSALHSAAWFGLDECILDLLTDKSVIDDIDDDGQTALHWATRNEQISTVELLLQHGSSLNLVDKEGKGAIHHAINKGDARLLRVLGDNGANLEVADNRGQTPLLNAVETMAVKATQILLEMGAEVGALNLMKQNVLHLAALGGKDDALQVITLLFSHHDCPSPGVSDLDNMTPLHYAVAKGHQKLAKLLLQNGADINLGIHRNCSGYPMGNHHTPECTLQASQGKPSCDHNTWGLTPLHFAALAGNSTMTKFLLSEGADVNARCQYGDTPLHLTLRKAVLDPDRMPPSSPLGFVCGSIPRIQDAWSDNRWKIECLKDLIDDHESEEAAEIYDRISEERMKVLSSIVTHPGIDVNLGNLNQETPMHLITIDQHDSIAGFSELAKKSPRTCIRNIQGQTPLHIACLKGNEKIARQLLCLDSSSAFECDLQGNDPLHCAIRSENKKLVKALLAHFDKQGRSACTEVDDKGNNLLHFYLEKPLCFPRMVRFLMGYGVNVNLLNADGDSPLSIYLRSSHLGYKKEMCQLLIRKGADPLWRNSLGENLAHVHMHSFVEDWEVFRILKHSGVDIFSKDHSNKSILHHAAIHGSLGEQVVAALHDYHGSDLYQPDIDGMTPLMYAEKRASEQIEDENFAREGSRITLEFLRKMERNVLEPEDKVRTLYVYNILLIW</sequence>
<dbReference type="Gene3D" id="1.25.40.20">
    <property type="entry name" value="Ankyrin repeat-containing domain"/>
    <property type="match status" value="4"/>
</dbReference>
<evidence type="ECO:0000259" key="4">
    <source>
        <dbReference type="Pfam" id="PF24883"/>
    </source>
</evidence>
<dbReference type="Pfam" id="PF24883">
    <property type="entry name" value="NPHP3_N"/>
    <property type="match status" value="1"/>
</dbReference>
<dbReference type="InterPro" id="IPR027417">
    <property type="entry name" value="P-loop_NTPase"/>
</dbReference>
<dbReference type="PRINTS" id="PR01415">
    <property type="entry name" value="ANKYRIN"/>
</dbReference>
<feature type="domain" description="Nephrocystin 3-like N-terminal" evidence="4">
    <location>
        <begin position="207"/>
        <end position="374"/>
    </location>
</feature>
<feature type="repeat" description="ANK" evidence="2">
    <location>
        <begin position="692"/>
        <end position="724"/>
    </location>
</feature>
<gene>
    <name evidence="5" type="ORF">Pc16g09450</name>
    <name evidence="5" type="ORF">PCH_Pc16g09450</name>
</gene>
<organism evidence="5 6">
    <name type="scientific">Penicillium rubens (strain ATCC 28089 / DSM 1075 / NRRL 1951 / Wisconsin 54-1255)</name>
    <name type="common">Penicillium chrysogenum</name>
    <dbReference type="NCBI Taxonomy" id="500485"/>
    <lineage>
        <taxon>Eukaryota</taxon>
        <taxon>Fungi</taxon>
        <taxon>Dikarya</taxon>
        <taxon>Ascomycota</taxon>
        <taxon>Pezizomycotina</taxon>
        <taxon>Eurotiomycetes</taxon>
        <taxon>Eurotiomycetidae</taxon>
        <taxon>Eurotiales</taxon>
        <taxon>Aspergillaceae</taxon>
        <taxon>Penicillium</taxon>
        <taxon>Penicillium chrysogenum species complex</taxon>
    </lineage>
</organism>
<dbReference type="InterPro" id="IPR036770">
    <property type="entry name" value="Ankyrin_rpt-contain_sf"/>
</dbReference>
<evidence type="ECO:0000313" key="6">
    <source>
        <dbReference type="Proteomes" id="UP000000724"/>
    </source>
</evidence>
<dbReference type="InterPro" id="IPR056884">
    <property type="entry name" value="NPHP3-like_N"/>
</dbReference>
<keyword evidence="1" id="KW-0677">Repeat</keyword>
<keyword evidence="6" id="KW-1185">Reference proteome</keyword>
<evidence type="ECO:0000256" key="1">
    <source>
        <dbReference type="ARBA" id="ARBA00022737"/>
    </source>
</evidence>
<feature type="domain" description="GPI inositol-deacylase winged helix" evidence="3">
    <location>
        <begin position="480"/>
        <end position="558"/>
    </location>
</feature>
<dbReference type="BioCyc" id="PCHR:PC16G09450-MONOMER"/>
<dbReference type="PROSITE" id="PS50088">
    <property type="entry name" value="ANK_REPEAT"/>
    <property type="match status" value="6"/>
</dbReference>
<dbReference type="Pfam" id="PF12796">
    <property type="entry name" value="Ank_2"/>
    <property type="match status" value="3"/>
</dbReference>
<proteinExistence type="predicted"/>
<dbReference type="PROSITE" id="PS50297">
    <property type="entry name" value="ANK_REP_REGION"/>
    <property type="match status" value="6"/>
</dbReference>
<feature type="repeat" description="ANK" evidence="2">
    <location>
        <begin position="1054"/>
        <end position="1075"/>
    </location>
</feature>
<keyword evidence="2" id="KW-0040">ANK repeat</keyword>
<dbReference type="SUPFAM" id="SSF52540">
    <property type="entry name" value="P-loop containing nucleoside triphosphate hydrolases"/>
    <property type="match status" value="1"/>
</dbReference>
<evidence type="ECO:0000256" key="2">
    <source>
        <dbReference type="PROSITE-ProRule" id="PRU00023"/>
    </source>
</evidence>
<dbReference type="HOGENOM" id="CLU_000288_34_23_1"/>
<dbReference type="Gene3D" id="3.40.50.300">
    <property type="entry name" value="P-loop containing nucleotide triphosphate hydrolases"/>
    <property type="match status" value="1"/>
</dbReference>
<feature type="repeat" description="ANK" evidence="2">
    <location>
        <begin position="725"/>
        <end position="757"/>
    </location>
</feature>
<dbReference type="Pfam" id="PF22939">
    <property type="entry name" value="WHD_GPIID"/>
    <property type="match status" value="1"/>
</dbReference>
<accession>B6H8P5</accession>
<dbReference type="OMA" id="IHVAARW"/>
<dbReference type="SMART" id="SM00248">
    <property type="entry name" value="ANK"/>
    <property type="match status" value="13"/>
</dbReference>
<feature type="repeat" description="ANK" evidence="2">
    <location>
        <begin position="829"/>
        <end position="857"/>
    </location>
</feature>
<dbReference type="OrthoDB" id="195446at2759"/>
<feature type="repeat" description="ANK" evidence="2">
    <location>
        <begin position="893"/>
        <end position="925"/>
    </location>
</feature>
<dbReference type="SUPFAM" id="SSF48403">
    <property type="entry name" value="Ankyrin repeat"/>
    <property type="match status" value="3"/>
</dbReference>
<protein>
    <submittedName>
        <fullName evidence="5">Pc16g09450 protein</fullName>
    </submittedName>
</protein>
<dbReference type="PANTHER" id="PTHR10039">
    <property type="entry name" value="AMELOGENIN"/>
    <property type="match status" value="1"/>
</dbReference>
<dbReference type="InterPro" id="IPR002110">
    <property type="entry name" value="Ankyrin_rpt"/>
</dbReference>
<reference evidence="5 6" key="1">
    <citation type="journal article" date="2008" name="Nat. Biotechnol.">
        <title>Genome sequencing and analysis of the filamentous fungus Penicillium chrysogenum.</title>
        <authorList>
            <person name="van den Berg M.A."/>
            <person name="Albang R."/>
            <person name="Albermann K."/>
            <person name="Badger J.H."/>
            <person name="Daran J.-M."/>
            <person name="Driessen A.J.M."/>
            <person name="Garcia-Estrada C."/>
            <person name="Fedorova N.D."/>
            <person name="Harris D.M."/>
            <person name="Heijne W.H.M."/>
            <person name="Joardar V.S."/>
            <person name="Kiel J.A.K.W."/>
            <person name="Kovalchuk A."/>
            <person name="Martin J.F."/>
            <person name="Nierman W.C."/>
            <person name="Nijland J.G."/>
            <person name="Pronk J.T."/>
            <person name="Roubos J.A."/>
            <person name="van der Klei I.J."/>
            <person name="van Peij N.N.M.E."/>
            <person name="Veenhuis M."/>
            <person name="von Doehren H."/>
            <person name="Wagner C."/>
            <person name="Wortman J.R."/>
            <person name="Bovenberg R.A.L."/>
        </authorList>
    </citation>
    <scope>NUCLEOTIDE SEQUENCE [LARGE SCALE GENOMIC DNA]</scope>
    <source>
        <strain evidence="6">ATCC 28089 / DSM 1075 / NRRL 1951 / Wisconsin 54-1255</strain>
    </source>
</reference>
<dbReference type="Pfam" id="PF13857">
    <property type="entry name" value="Ank_5"/>
    <property type="match status" value="1"/>
</dbReference>
<dbReference type="VEuPathDB" id="FungiDB:PCH_Pc16g09450"/>
<dbReference type="eggNOG" id="KOG4177">
    <property type="taxonomic scope" value="Eukaryota"/>
</dbReference>
<name>B6H8P5_PENRW</name>
<dbReference type="PANTHER" id="PTHR10039:SF15">
    <property type="entry name" value="NACHT DOMAIN-CONTAINING PROTEIN"/>
    <property type="match status" value="1"/>
</dbReference>
<dbReference type="STRING" id="500485.B6H8P5"/>
<feature type="repeat" description="ANK" evidence="2">
    <location>
        <begin position="758"/>
        <end position="790"/>
    </location>
</feature>
<dbReference type="InterPro" id="IPR054471">
    <property type="entry name" value="GPIID_WHD"/>
</dbReference>
<dbReference type="Proteomes" id="UP000000724">
    <property type="component" value="Contig Pc00c16"/>
</dbReference>
<evidence type="ECO:0000259" key="3">
    <source>
        <dbReference type="Pfam" id="PF22939"/>
    </source>
</evidence>